<dbReference type="CDD" id="cd17535">
    <property type="entry name" value="REC_NarL-like"/>
    <property type="match status" value="1"/>
</dbReference>
<dbReference type="Pfam" id="PF00072">
    <property type="entry name" value="Response_reg"/>
    <property type="match status" value="1"/>
</dbReference>
<dbReference type="SMART" id="SM00421">
    <property type="entry name" value="HTH_LUXR"/>
    <property type="match status" value="1"/>
</dbReference>
<dbReference type="GO" id="GO:0003677">
    <property type="term" value="F:DNA binding"/>
    <property type="evidence" value="ECO:0007669"/>
    <property type="project" value="UniProtKB-KW"/>
</dbReference>
<dbReference type="EMBL" id="POSP01000003">
    <property type="protein sequence ID" value="PND39096.1"/>
    <property type="molecule type" value="Genomic_DNA"/>
</dbReference>
<feature type="domain" description="Response regulatory" evidence="5">
    <location>
        <begin position="2"/>
        <end position="119"/>
    </location>
</feature>
<evidence type="ECO:0000313" key="7">
    <source>
        <dbReference type="Proteomes" id="UP000235916"/>
    </source>
</evidence>
<dbReference type="InterPro" id="IPR051015">
    <property type="entry name" value="EvgA-like"/>
</dbReference>
<dbReference type="AlphaFoldDB" id="A0A2N8L070"/>
<evidence type="ECO:0000259" key="5">
    <source>
        <dbReference type="PROSITE" id="PS50110"/>
    </source>
</evidence>
<dbReference type="RefSeq" id="WP_102769014.1">
    <property type="nucleotide sequence ID" value="NZ_POSP01000003.1"/>
</dbReference>
<dbReference type="InterPro" id="IPR001789">
    <property type="entry name" value="Sig_transdc_resp-reg_receiver"/>
</dbReference>
<reference evidence="6 7" key="1">
    <citation type="submission" date="2018-01" db="EMBL/GenBank/DDBJ databases">
        <title>Draft genome sequence of Paucibacter aquatile CR182 isolated from freshwater of the Nakdong River.</title>
        <authorList>
            <person name="Choi A."/>
            <person name="Chung E.J."/>
        </authorList>
    </citation>
    <scope>NUCLEOTIDE SEQUENCE [LARGE SCALE GENOMIC DNA]</scope>
    <source>
        <strain evidence="6 7">CR182</strain>
    </source>
</reference>
<dbReference type="Gene3D" id="3.40.50.2300">
    <property type="match status" value="1"/>
</dbReference>
<keyword evidence="1 3" id="KW-0597">Phosphoprotein</keyword>
<sequence length="225" mass="24168">MNIALVDDHTLLREGLVALLSQAHPQTQCLQYASLGALLTGLESQGAPDLVLLDLGLPDAQGLDALQRLREALEWVPVIVVSADERPATVLACLEGGAAGFIPKTAHFELLWSQLSAALEGRIALPASFRLQSEELGETPHFSDRQQEVLGLLLRGLSNKSIARRLEMSESTVKTHLAVIFRKLNVSRRAEAMVVAARLGFRLPAWSAEPALLSSATARLATPAG</sequence>
<accession>A0A2N8L070</accession>
<dbReference type="PROSITE" id="PS50043">
    <property type="entry name" value="HTH_LUXR_2"/>
    <property type="match status" value="1"/>
</dbReference>
<dbReference type="PANTHER" id="PTHR45566:SF1">
    <property type="entry name" value="HTH-TYPE TRANSCRIPTIONAL REGULATOR YHJB-RELATED"/>
    <property type="match status" value="1"/>
</dbReference>
<dbReference type="PANTHER" id="PTHR45566">
    <property type="entry name" value="HTH-TYPE TRANSCRIPTIONAL REGULATOR YHJB-RELATED"/>
    <property type="match status" value="1"/>
</dbReference>
<gene>
    <name evidence="6" type="ORF">C1O66_17235</name>
</gene>
<dbReference type="InterPro" id="IPR058245">
    <property type="entry name" value="NreC/VraR/RcsB-like_REC"/>
</dbReference>
<evidence type="ECO:0000256" key="1">
    <source>
        <dbReference type="ARBA" id="ARBA00022553"/>
    </source>
</evidence>
<dbReference type="GO" id="GO:0000160">
    <property type="term" value="P:phosphorelay signal transduction system"/>
    <property type="evidence" value="ECO:0007669"/>
    <property type="project" value="InterPro"/>
</dbReference>
<dbReference type="InterPro" id="IPR011006">
    <property type="entry name" value="CheY-like_superfamily"/>
</dbReference>
<dbReference type="Gene3D" id="1.10.10.10">
    <property type="entry name" value="Winged helix-like DNA-binding domain superfamily/Winged helix DNA-binding domain"/>
    <property type="match status" value="1"/>
</dbReference>
<dbReference type="InterPro" id="IPR000792">
    <property type="entry name" value="Tscrpt_reg_LuxR_C"/>
</dbReference>
<dbReference type="SUPFAM" id="SSF52172">
    <property type="entry name" value="CheY-like"/>
    <property type="match status" value="1"/>
</dbReference>
<dbReference type="SUPFAM" id="SSF46894">
    <property type="entry name" value="C-terminal effector domain of the bipartite response regulators"/>
    <property type="match status" value="1"/>
</dbReference>
<keyword evidence="7" id="KW-1185">Reference proteome</keyword>
<dbReference type="OrthoDB" id="3374006at2"/>
<evidence type="ECO:0000313" key="6">
    <source>
        <dbReference type="EMBL" id="PND39096.1"/>
    </source>
</evidence>
<dbReference type="GO" id="GO:0006355">
    <property type="term" value="P:regulation of DNA-templated transcription"/>
    <property type="evidence" value="ECO:0007669"/>
    <property type="project" value="InterPro"/>
</dbReference>
<evidence type="ECO:0000256" key="2">
    <source>
        <dbReference type="ARBA" id="ARBA00023125"/>
    </source>
</evidence>
<name>A0A2N8L070_9BURK</name>
<comment type="caution">
    <text evidence="6">The sequence shown here is derived from an EMBL/GenBank/DDBJ whole genome shotgun (WGS) entry which is preliminary data.</text>
</comment>
<proteinExistence type="predicted"/>
<protein>
    <submittedName>
        <fullName evidence="6">DNA-binding response regulator</fullName>
    </submittedName>
</protein>
<dbReference type="Proteomes" id="UP000235916">
    <property type="component" value="Unassembled WGS sequence"/>
</dbReference>
<dbReference type="PROSITE" id="PS50110">
    <property type="entry name" value="RESPONSE_REGULATORY"/>
    <property type="match status" value="1"/>
</dbReference>
<keyword evidence="2 6" id="KW-0238">DNA-binding</keyword>
<evidence type="ECO:0000259" key="4">
    <source>
        <dbReference type="PROSITE" id="PS50043"/>
    </source>
</evidence>
<feature type="modified residue" description="4-aspartylphosphate" evidence="3">
    <location>
        <position position="54"/>
    </location>
</feature>
<dbReference type="InterPro" id="IPR016032">
    <property type="entry name" value="Sig_transdc_resp-reg_C-effctor"/>
</dbReference>
<evidence type="ECO:0000256" key="3">
    <source>
        <dbReference type="PROSITE-ProRule" id="PRU00169"/>
    </source>
</evidence>
<dbReference type="PRINTS" id="PR00038">
    <property type="entry name" value="HTHLUXR"/>
</dbReference>
<organism evidence="6 7">
    <name type="scientific">Kinneretia aquatilis</name>
    <dbReference type="NCBI Taxonomy" id="2070761"/>
    <lineage>
        <taxon>Bacteria</taxon>
        <taxon>Pseudomonadati</taxon>
        <taxon>Pseudomonadota</taxon>
        <taxon>Betaproteobacteria</taxon>
        <taxon>Burkholderiales</taxon>
        <taxon>Sphaerotilaceae</taxon>
        <taxon>Roseateles</taxon>
    </lineage>
</organism>
<dbReference type="CDD" id="cd06170">
    <property type="entry name" value="LuxR_C_like"/>
    <property type="match status" value="1"/>
</dbReference>
<dbReference type="SMART" id="SM00448">
    <property type="entry name" value="REC"/>
    <property type="match status" value="1"/>
</dbReference>
<dbReference type="InterPro" id="IPR036388">
    <property type="entry name" value="WH-like_DNA-bd_sf"/>
</dbReference>
<feature type="domain" description="HTH luxR-type" evidence="4">
    <location>
        <begin position="135"/>
        <end position="200"/>
    </location>
</feature>
<dbReference type="Pfam" id="PF00196">
    <property type="entry name" value="GerE"/>
    <property type="match status" value="1"/>
</dbReference>